<dbReference type="RefSeq" id="WP_303283530.1">
    <property type="nucleotide sequence ID" value="NZ_BAABCZ010000004.1"/>
</dbReference>
<keyword evidence="13" id="KW-1185">Reference proteome</keyword>
<evidence type="ECO:0000256" key="2">
    <source>
        <dbReference type="ARBA" id="ARBA00009141"/>
    </source>
</evidence>
<keyword evidence="3" id="KW-0812">Transmembrane</keyword>
<protein>
    <submittedName>
        <fullName evidence="12">Malectin domain-containing carbohydrate-binding protein</fullName>
    </submittedName>
</protein>
<dbReference type="EMBL" id="JAUOEM010000005">
    <property type="protein sequence ID" value="MDO5988878.1"/>
    <property type="molecule type" value="Genomic_DNA"/>
</dbReference>
<gene>
    <name evidence="12" type="ORF">Q4Q39_15815</name>
</gene>
<reference evidence="12" key="1">
    <citation type="submission" date="2023-07" db="EMBL/GenBank/DDBJ databases">
        <title>Two novel species in the genus Flavivirga.</title>
        <authorList>
            <person name="Kwon K."/>
        </authorList>
    </citation>
    <scope>NUCLEOTIDE SEQUENCE</scope>
    <source>
        <strain evidence="12">KACC 14157</strain>
    </source>
</reference>
<evidence type="ECO:0000313" key="12">
    <source>
        <dbReference type="EMBL" id="MDO5988878.1"/>
    </source>
</evidence>
<evidence type="ECO:0000256" key="1">
    <source>
        <dbReference type="ARBA" id="ARBA00004115"/>
    </source>
</evidence>
<evidence type="ECO:0000256" key="10">
    <source>
        <dbReference type="SAM" id="SignalP"/>
    </source>
</evidence>
<dbReference type="InterPro" id="IPR039155">
    <property type="entry name" value="MLEC"/>
</dbReference>
<feature type="domain" description="Fibronectin type-III" evidence="11">
    <location>
        <begin position="235"/>
        <end position="323"/>
    </location>
</feature>
<evidence type="ECO:0000256" key="7">
    <source>
        <dbReference type="ARBA" id="ARBA00023136"/>
    </source>
</evidence>
<feature type="domain" description="Fibronectin type-III" evidence="11">
    <location>
        <begin position="477"/>
        <end position="565"/>
    </location>
</feature>
<dbReference type="Pfam" id="PF11721">
    <property type="entry name" value="Malectin"/>
    <property type="match status" value="1"/>
</dbReference>
<comment type="similarity">
    <text evidence="2">Belongs to the malectin family.</text>
</comment>
<evidence type="ECO:0000256" key="4">
    <source>
        <dbReference type="ARBA" id="ARBA00022729"/>
    </source>
</evidence>
<dbReference type="SMART" id="SM00060">
    <property type="entry name" value="FN3"/>
    <property type="match status" value="2"/>
</dbReference>
<evidence type="ECO:0000256" key="5">
    <source>
        <dbReference type="ARBA" id="ARBA00022824"/>
    </source>
</evidence>
<dbReference type="PANTHER" id="PTHR13460">
    <property type="match status" value="1"/>
</dbReference>
<dbReference type="Gene3D" id="2.60.40.10">
    <property type="entry name" value="Immunoglobulins"/>
    <property type="match status" value="2"/>
</dbReference>
<evidence type="ECO:0000256" key="8">
    <source>
        <dbReference type="ARBA" id="ARBA00023180"/>
    </source>
</evidence>
<dbReference type="SUPFAM" id="SSF49785">
    <property type="entry name" value="Galactose-binding domain-like"/>
    <property type="match status" value="1"/>
</dbReference>
<organism evidence="12 13">
    <name type="scientific">Flavivirga amylovorans</name>
    <dbReference type="NCBI Taxonomy" id="870486"/>
    <lineage>
        <taxon>Bacteria</taxon>
        <taxon>Pseudomonadati</taxon>
        <taxon>Bacteroidota</taxon>
        <taxon>Flavobacteriia</taxon>
        <taxon>Flavobacteriales</taxon>
        <taxon>Flavobacteriaceae</taxon>
        <taxon>Flavivirga</taxon>
    </lineage>
</organism>
<dbReference type="CDD" id="cd00063">
    <property type="entry name" value="FN3"/>
    <property type="match status" value="2"/>
</dbReference>
<evidence type="ECO:0000256" key="6">
    <source>
        <dbReference type="ARBA" id="ARBA00022989"/>
    </source>
</evidence>
<evidence type="ECO:0000259" key="11">
    <source>
        <dbReference type="PROSITE" id="PS50853"/>
    </source>
</evidence>
<dbReference type="InterPro" id="IPR021720">
    <property type="entry name" value="Malectin_dom"/>
</dbReference>
<keyword evidence="8" id="KW-0325">Glycoprotein</keyword>
<name>A0ABT8X4H6_9FLAO</name>
<feature type="signal peptide" evidence="10">
    <location>
        <begin position="1"/>
        <end position="18"/>
    </location>
</feature>
<keyword evidence="4 10" id="KW-0732">Signal</keyword>
<dbReference type="PROSITE" id="PS50853">
    <property type="entry name" value="FN3"/>
    <property type="match status" value="2"/>
</dbReference>
<sequence>MKSLIKLVFLLVCSITSAQTNLLDTSTWTIGTGSAPGFNRTGTDGENIREMGIGPHGTSVLLWKTIPEATGNSGAGGWSTDLINIDPTKTYRFTVWLKKTNSFDGNTPFRARALDASDNLVVNNLNGSPHVNPYFGGADVPTLDQWYLLVGFMHHDSYTNTVSIGGLYNGATGNKDQDATDYKFQSTATKIYQSIWLSSNNNANDSQFYYAPTMYEVNGQEPTIQELIDGPDTQVPTAPTLSSTTQTDTTVDLSWTAATDDTAVTEYKVYKDGILETTLGNVLTYQITGLTAATGYNFTVTALDAASNESVASNTLVITTNASIQGISLPFRVNAGGLETTYSGNTFLLDQYFTGGNTSEYLAVPEVYNNERWGDFSYDVPVENGNYDVILHFIEAHFNAVNLRVFDVKMEGVLVLDNYDIYQENGENQPATKLFNNVEVNDGILNLEFSTNGTGGEVDTAKLSGFEILNSNTDTQIPTTSTLSSTGQTDTTVDLSWTAATDNVAVTGYKVYKEGVLETTLGNVLIYQVTGLTGSTAYNFTVTALDAVGNESVDSNILAITTNAASGGGSGNWTLNNQDVYYNLGNVGIGTTIPDSKLTVKGSIHSEEVKIDLSVPAPDYVFETDYNLTPLEKLRNYIKTYKHLPNIPTAKEMEANGVELGIMNMKLLEKIEELTLYILQQQKVLNEQVQKNEMQEKRLTELEKLTKG</sequence>
<dbReference type="SUPFAM" id="SSF49265">
    <property type="entry name" value="Fibronectin type III"/>
    <property type="match status" value="2"/>
</dbReference>
<keyword evidence="6" id="KW-1133">Transmembrane helix</keyword>
<dbReference type="InterPro" id="IPR013783">
    <property type="entry name" value="Ig-like_fold"/>
</dbReference>
<feature type="chain" id="PRO_5046509572" evidence="10">
    <location>
        <begin position="19"/>
        <end position="708"/>
    </location>
</feature>
<dbReference type="Pfam" id="PF00041">
    <property type="entry name" value="fn3"/>
    <property type="match status" value="2"/>
</dbReference>
<dbReference type="InterPro" id="IPR003961">
    <property type="entry name" value="FN3_dom"/>
</dbReference>
<proteinExistence type="inferred from homology"/>
<dbReference type="Proteomes" id="UP001176891">
    <property type="component" value="Unassembled WGS sequence"/>
</dbReference>
<accession>A0ABT8X4H6</accession>
<keyword evidence="7" id="KW-0472">Membrane</keyword>
<keyword evidence="5" id="KW-0256">Endoplasmic reticulum</keyword>
<keyword evidence="9" id="KW-0119">Carbohydrate metabolism</keyword>
<dbReference type="Gene3D" id="2.60.120.430">
    <property type="entry name" value="Galactose-binding lectin"/>
    <property type="match status" value="1"/>
</dbReference>
<dbReference type="PANTHER" id="PTHR13460:SF0">
    <property type="entry name" value="MALECTIN"/>
    <property type="match status" value="1"/>
</dbReference>
<evidence type="ECO:0000313" key="13">
    <source>
        <dbReference type="Proteomes" id="UP001176891"/>
    </source>
</evidence>
<evidence type="ECO:0000256" key="3">
    <source>
        <dbReference type="ARBA" id="ARBA00022692"/>
    </source>
</evidence>
<dbReference type="InterPro" id="IPR036116">
    <property type="entry name" value="FN3_sf"/>
</dbReference>
<comment type="subcellular location">
    <subcellularLocation>
        <location evidence="1">Endoplasmic reticulum membrane</location>
        <topology evidence="1">Single-pass type I membrane protein</topology>
    </subcellularLocation>
</comment>
<evidence type="ECO:0000256" key="9">
    <source>
        <dbReference type="ARBA" id="ARBA00023277"/>
    </source>
</evidence>
<dbReference type="InterPro" id="IPR008979">
    <property type="entry name" value="Galactose-bd-like_sf"/>
</dbReference>
<comment type="caution">
    <text evidence="12">The sequence shown here is derived from an EMBL/GenBank/DDBJ whole genome shotgun (WGS) entry which is preliminary data.</text>
</comment>